<sequence>MERGKENEGQTEGEDNKSLVSSVVLREDIVNLIDFIERLSNGYVLTSLDIDQIEDLTLELTFLSAFCHLYYSFFSEGCNDEISCISNEIHDLVQSLLHRHGEDMVVNMNYHDLFENIKSYIIYAEPSRVTTTEDRLVELLDAIFMYLQYLPKLCSEFIFTSMTQYELLQNVFGNLRDFHRLKVNGCVEYETIEYVIPHLQLMAQRVVSF</sequence>
<reference evidence="1" key="1">
    <citation type="journal article" date="2012" name="Nature">
        <title>The tomato genome sequence provides insights into fleshy fruit evolution.</title>
        <authorList>
            <consortium name="Tomato Genome Consortium"/>
        </authorList>
    </citation>
    <scope>NUCLEOTIDE SEQUENCE [LARGE SCALE GENOMIC DNA]</scope>
    <source>
        <strain evidence="1">cv. Heinz 1706</strain>
    </source>
</reference>
<evidence type="ECO:0000313" key="2">
    <source>
        <dbReference type="Proteomes" id="UP000004994"/>
    </source>
</evidence>
<dbReference type="PaxDb" id="4081-Solyc05g047700.1.1"/>
<accession>A0A3Q7GK51</accession>
<evidence type="ECO:0000313" key="1">
    <source>
        <dbReference type="EnsemblPlants" id="Solyc05g047700.2.1"/>
    </source>
</evidence>
<dbReference type="OMA" id="CDANIMS"/>
<dbReference type="EnsemblPlants" id="Solyc05g047700.2.1">
    <property type="protein sequence ID" value="Solyc05g047700.2.1"/>
    <property type="gene ID" value="Solyc05g047700.2"/>
</dbReference>
<keyword evidence="2" id="KW-1185">Reference proteome</keyword>
<proteinExistence type="predicted"/>
<dbReference type="AlphaFoldDB" id="A0A3Q7GK51"/>
<dbReference type="InParanoid" id="A0A3Q7GK51"/>
<dbReference type="Gramene" id="Solyc05g047700.2.1">
    <property type="protein sequence ID" value="Solyc05g047700.2.1"/>
    <property type="gene ID" value="Solyc05g047700.2"/>
</dbReference>
<dbReference type="Proteomes" id="UP000004994">
    <property type="component" value="Chromosome 5"/>
</dbReference>
<reference evidence="1" key="2">
    <citation type="submission" date="2019-01" db="UniProtKB">
        <authorList>
            <consortium name="EnsemblPlants"/>
        </authorList>
    </citation>
    <scope>IDENTIFICATION</scope>
    <source>
        <strain evidence="1">cv. Heinz 1706</strain>
    </source>
</reference>
<name>A0A3Q7GK51_SOLLC</name>
<organism evidence="1">
    <name type="scientific">Solanum lycopersicum</name>
    <name type="common">Tomato</name>
    <name type="synonym">Lycopersicon esculentum</name>
    <dbReference type="NCBI Taxonomy" id="4081"/>
    <lineage>
        <taxon>Eukaryota</taxon>
        <taxon>Viridiplantae</taxon>
        <taxon>Streptophyta</taxon>
        <taxon>Embryophyta</taxon>
        <taxon>Tracheophyta</taxon>
        <taxon>Spermatophyta</taxon>
        <taxon>Magnoliopsida</taxon>
        <taxon>eudicotyledons</taxon>
        <taxon>Gunneridae</taxon>
        <taxon>Pentapetalae</taxon>
        <taxon>asterids</taxon>
        <taxon>lamiids</taxon>
        <taxon>Solanales</taxon>
        <taxon>Solanaceae</taxon>
        <taxon>Solanoideae</taxon>
        <taxon>Solaneae</taxon>
        <taxon>Solanum</taxon>
        <taxon>Solanum subgen. Lycopersicon</taxon>
    </lineage>
</organism>
<protein>
    <submittedName>
        <fullName evidence="1">Uncharacterized protein</fullName>
    </submittedName>
</protein>